<accession>A0A654LW69</accession>
<reference evidence="2" key="1">
    <citation type="submission" date="2015-10" db="EMBL/GenBank/DDBJ databases">
        <title>Niche specialization of a soil ammonia-oxidizing archaeon, Candidatus Nitrosocosmicus oleophilus.</title>
        <authorList>
            <person name="Jung M.-Y."/>
            <person name="Rhee S.-K."/>
        </authorList>
    </citation>
    <scope>NUCLEOTIDE SEQUENCE [LARGE SCALE GENOMIC DNA]</scope>
    <source>
        <strain evidence="2">MY3</strain>
    </source>
</reference>
<dbReference type="Proteomes" id="UP000058925">
    <property type="component" value="Chromosome"/>
</dbReference>
<organism evidence="1 2">
    <name type="scientific">Candidatus Nitrosocosmicus oleophilus</name>
    <dbReference type="NCBI Taxonomy" id="1353260"/>
    <lineage>
        <taxon>Archaea</taxon>
        <taxon>Nitrososphaerota</taxon>
        <taxon>Nitrososphaeria</taxon>
        <taxon>Nitrososphaerales</taxon>
        <taxon>Nitrososphaeraceae</taxon>
        <taxon>Candidatus Nitrosocosmicus</taxon>
    </lineage>
</organism>
<sequence>MIYSGAGTNNIFRDVTVGEGQSGKTVEVSLPYNRCMGVTISASNPFLNPNGYEVVSSQIDSKPNGYDCTQRHVGLLEAISCTTFNATMDGQEKVFSFTFKIIDRF</sequence>
<evidence type="ECO:0000313" key="1">
    <source>
        <dbReference type="EMBL" id="ALI34481.1"/>
    </source>
</evidence>
<gene>
    <name evidence="1" type="ORF">NMY3_00267</name>
</gene>
<keyword evidence="2" id="KW-1185">Reference proteome</keyword>
<dbReference type="KEGG" id="taa:NMY3_00267"/>
<dbReference type="GeneID" id="60420458"/>
<name>A0A654LW69_9ARCH</name>
<dbReference type="AlphaFoldDB" id="A0A654LW69"/>
<evidence type="ECO:0000313" key="2">
    <source>
        <dbReference type="Proteomes" id="UP000058925"/>
    </source>
</evidence>
<dbReference type="EMBL" id="CP012850">
    <property type="protein sequence ID" value="ALI34481.1"/>
    <property type="molecule type" value="Genomic_DNA"/>
</dbReference>
<protein>
    <submittedName>
        <fullName evidence="1">Uncharacterized protein</fullName>
    </submittedName>
</protein>
<proteinExistence type="predicted"/>
<dbReference type="RefSeq" id="WP_196817131.1">
    <property type="nucleotide sequence ID" value="NZ_CP012850.1"/>
</dbReference>